<comment type="caution">
    <text evidence="1">The sequence shown here is derived from an EMBL/GenBank/DDBJ whole genome shotgun (WGS) entry which is preliminary data.</text>
</comment>
<dbReference type="EMBL" id="JYDW01000256">
    <property type="protein sequence ID" value="KRZ50626.1"/>
    <property type="molecule type" value="Genomic_DNA"/>
</dbReference>
<reference evidence="1 2" key="1">
    <citation type="submission" date="2015-05" db="EMBL/GenBank/DDBJ databases">
        <title>Evolution of Trichinella species and genotypes.</title>
        <authorList>
            <person name="Korhonen P.K."/>
            <person name="Edoardo P."/>
            <person name="Giuseppe L.R."/>
            <person name="Gasser R.B."/>
        </authorList>
    </citation>
    <scope>NUCLEOTIDE SEQUENCE [LARGE SCALE GENOMIC DNA]</scope>
    <source>
        <strain evidence="1">ISS10</strain>
    </source>
</reference>
<proteinExistence type="predicted"/>
<dbReference type="Proteomes" id="UP000054721">
    <property type="component" value="Unassembled WGS sequence"/>
</dbReference>
<evidence type="ECO:0000313" key="1">
    <source>
        <dbReference type="EMBL" id="KRZ50626.1"/>
    </source>
</evidence>
<organism evidence="1 2">
    <name type="scientific">Trichinella nativa</name>
    <dbReference type="NCBI Taxonomy" id="6335"/>
    <lineage>
        <taxon>Eukaryota</taxon>
        <taxon>Metazoa</taxon>
        <taxon>Ecdysozoa</taxon>
        <taxon>Nematoda</taxon>
        <taxon>Enoplea</taxon>
        <taxon>Dorylaimia</taxon>
        <taxon>Trichinellida</taxon>
        <taxon>Trichinellidae</taxon>
        <taxon>Trichinella</taxon>
    </lineage>
</organism>
<protein>
    <submittedName>
        <fullName evidence="1">Uncharacterized protein</fullName>
    </submittedName>
</protein>
<keyword evidence="2" id="KW-1185">Reference proteome</keyword>
<dbReference type="AlphaFoldDB" id="A0A0V1KUJ1"/>
<gene>
    <name evidence="1" type="ORF">T02_15574</name>
</gene>
<evidence type="ECO:0000313" key="2">
    <source>
        <dbReference type="Proteomes" id="UP000054721"/>
    </source>
</evidence>
<name>A0A0V1KUJ1_9BILA</name>
<accession>A0A0V1KUJ1</accession>
<sequence length="50" mass="5523">MPRCAIEHGQYRRQQMQPTIQRSLPREALCQCLSRATAGVLPSDAAAVGR</sequence>